<accession>A0A2K2U452</accession>
<evidence type="ECO:0000256" key="1">
    <source>
        <dbReference type="SAM" id="Phobius"/>
    </source>
</evidence>
<evidence type="ECO:0000313" key="2">
    <source>
        <dbReference type="EMBL" id="PNV65044.1"/>
    </source>
</evidence>
<feature type="transmembrane region" description="Helical" evidence="1">
    <location>
        <begin position="112"/>
        <end position="130"/>
    </location>
</feature>
<dbReference type="AlphaFoldDB" id="A0A2K2U452"/>
<evidence type="ECO:0000313" key="3">
    <source>
        <dbReference type="Proteomes" id="UP000236488"/>
    </source>
</evidence>
<dbReference type="EMBL" id="PPEL01000051">
    <property type="protein sequence ID" value="PNV65044.1"/>
    <property type="molecule type" value="Genomic_DNA"/>
</dbReference>
<dbReference type="InterPro" id="IPR036873">
    <property type="entry name" value="Rhodanese-like_dom_sf"/>
</dbReference>
<sequence length="234" mass="25552">MDLIQVVFGFLSSLPSAFLGDEGRVVAVAMAAALFIAVMVSIVQNILPSIHAMQKRKSTCCKADLDFAEKHLKGTSLLSHLAFEEGRRIIKAHARRTTGLFIPNSVKQSGSVVVAFTFMAGSIALLKLSGSPYTGVIAVFMYLAFFIIETICFACMVSDATTLADVWQKIKLFFAKREMKTEEIAPGLSFDQAGKVASCGERFCLLDARSKEEYEKGTLTNAMHWGGGYERDIA</sequence>
<organism evidence="2 3">
    <name type="scientific">Rubneribacter badeniensis</name>
    <dbReference type="NCBI Taxonomy" id="2070688"/>
    <lineage>
        <taxon>Bacteria</taxon>
        <taxon>Bacillati</taxon>
        <taxon>Actinomycetota</taxon>
        <taxon>Coriobacteriia</taxon>
        <taxon>Eggerthellales</taxon>
        <taxon>Eggerthellaceae</taxon>
        <taxon>Rubneribacter</taxon>
    </lineage>
</organism>
<dbReference type="Proteomes" id="UP000236488">
    <property type="component" value="Unassembled WGS sequence"/>
</dbReference>
<dbReference type="SUPFAM" id="SSF52821">
    <property type="entry name" value="Rhodanese/Cell cycle control phosphatase"/>
    <property type="match status" value="1"/>
</dbReference>
<gene>
    <name evidence="2" type="ORF">C2L80_08700</name>
</gene>
<feature type="transmembrane region" description="Helical" evidence="1">
    <location>
        <begin position="29"/>
        <end position="47"/>
    </location>
</feature>
<keyword evidence="1" id="KW-0812">Transmembrane</keyword>
<feature type="transmembrane region" description="Helical" evidence="1">
    <location>
        <begin position="136"/>
        <end position="157"/>
    </location>
</feature>
<keyword evidence="1" id="KW-1133">Transmembrane helix</keyword>
<keyword evidence="3" id="KW-1185">Reference proteome</keyword>
<keyword evidence="1" id="KW-0472">Membrane</keyword>
<protein>
    <submittedName>
        <fullName evidence="2">Uncharacterized protein</fullName>
    </submittedName>
</protein>
<name>A0A2K2U452_9ACTN</name>
<dbReference type="RefSeq" id="WP_103263033.1">
    <property type="nucleotide sequence ID" value="NZ_PPEL01000051.1"/>
</dbReference>
<proteinExistence type="predicted"/>
<comment type="caution">
    <text evidence="2">The sequence shown here is derived from an EMBL/GenBank/DDBJ whole genome shotgun (WGS) entry which is preliminary data.</text>
</comment>
<reference evidence="2 3" key="1">
    <citation type="journal article" date="2018" name="Int. J. Syst. Evol. Microbiol.">
        <title>Rubneribacter badeniensis gen. nov., sp. nov. and Enteroscipio rubneri gen. nov., sp. nov., new members of the Eggerthellaceae isolated from human faeces.</title>
        <authorList>
            <person name="Danylec N."/>
            <person name="Gobl A."/>
            <person name="Stoll D.A."/>
            <person name="Hetzer B."/>
            <person name="Kulling S.E."/>
            <person name="Huch M."/>
        </authorList>
    </citation>
    <scope>NUCLEOTIDE SEQUENCE [LARGE SCALE GENOMIC DNA]</scope>
    <source>
        <strain evidence="2 3">ResAG-85</strain>
    </source>
</reference>